<dbReference type="AlphaFoldDB" id="A0AA88J1P9"/>
<dbReference type="Proteomes" id="UP001187192">
    <property type="component" value="Unassembled WGS sequence"/>
</dbReference>
<gene>
    <name evidence="1" type="ORF">TIFTF001_028587</name>
</gene>
<name>A0AA88J1P9_FICCA</name>
<evidence type="ECO:0000313" key="2">
    <source>
        <dbReference type="Proteomes" id="UP001187192"/>
    </source>
</evidence>
<dbReference type="EMBL" id="BTGU01000088">
    <property type="protein sequence ID" value="GMN59497.1"/>
    <property type="molecule type" value="Genomic_DNA"/>
</dbReference>
<proteinExistence type="predicted"/>
<comment type="caution">
    <text evidence="1">The sequence shown here is derived from an EMBL/GenBank/DDBJ whole genome shotgun (WGS) entry which is preliminary data.</text>
</comment>
<organism evidence="1 2">
    <name type="scientific">Ficus carica</name>
    <name type="common">Common fig</name>
    <dbReference type="NCBI Taxonomy" id="3494"/>
    <lineage>
        <taxon>Eukaryota</taxon>
        <taxon>Viridiplantae</taxon>
        <taxon>Streptophyta</taxon>
        <taxon>Embryophyta</taxon>
        <taxon>Tracheophyta</taxon>
        <taxon>Spermatophyta</taxon>
        <taxon>Magnoliopsida</taxon>
        <taxon>eudicotyledons</taxon>
        <taxon>Gunneridae</taxon>
        <taxon>Pentapetalae</taxon>
        <taxon>rosids</taxon>
        <taxon>fabids</taxon>
        <taxon>Rosales</taxon>
        <taxon>Moraceae</taxon>
        <taxon>Ficeae</taxon>
        <taxon>Ficus</taxon>
    </lineage>
</organism>
<protein>
    <submittedName>
        <fullName evidence="1">Uncharacterized protein</fullName>
    </submittedName>
</protein>
<reference evidence="1" key="1">
    <citation type="submission" date="2023-07" db="EMBL/GenBank/DDBJ databases">
        <title>draft genome sequence of fig (Ficus carica).</title>
        <authorList>
            <person name="Takahashi T."/>
            <person name="Nishimura K."/>
        </authorList>
    </citation>
    <scope>NUCLEOTIDE SEQUENCE</scope>
</reference>
<keyword evidence="2" id="KW-1185">Reference proteome</keyword>
<evidence type="ECO:0000313" key="1">
    <source>
        <dbReference type="EMBL" id="GMN59497.1"/>
    </source>
</evidence>
<sequence>MLFGRPFHSQPIVGPLHSKPNSVYCAPKPPSCAISQLLITVHPPPTAPPPPAHLLLHSGSIDYSPNPDLSAASQFLRLLRGSYDTTGSVQRTLGLGTAGGRCGADWGPRSKLKQEGSLPIIFEFRNHLPEPLLPALIRCHPLYTHPPARTR</sequence>
<accession>A0AA88J1P9</accession>